<keyword evidence="17" id="KW-1185">Reference proteome</keyword>
<keyword evidence="16" id="KW-0969">Cilium</keyword>
<dbReference type="InterPro" id="IPR022522">
    <property type="entry name" value="Flagellar_motor_stator_MotA"/>
</dbReference>
<dbReference type="EMBL" id="AP013059">
    <property type="protein sequence ID" value="BAN25207.1"/>
    <property type="molecule type" value="Genomic_DNA"/>
</dbReference>
<evidence type="ECO:0000256" key="12">
    <source>
        <dbReference type="ARBA" id="ARBA00023136"/>
    </source>
</evidence>
<comment type="subcellular location">
    <subcellularLocation>
        <location evidence="1">Cell inner membrane</location>
        <topology evidence="1">Multi-pass membrane protein</topology>
    </subcellularLocation>
</comment>
<keyword evidence="11" id="KW-0406">Ion transport</keyword>
<dbReference type="GO" id="GO:0006935">
    <property type="term" value="P:chemotaxis"/>
    <property type="evidence" value="ECO:0007669"/>
    <property type="project" value="UniProtKB-KW"/>
</dbReference>
<dbReference type="Pfam" id="PF01618">
    <property type="entry name" value="MotA_ExbB"/>
    <property type="match status" value="1"/>
</dbReference>
<feature type="transmembrane region" description="Helical" evidence="13">
    <location>
        <begin position="21"/>
        <end position="41"/>
    </location>
</feature>
<reference evidence="16 17" key="2">
    <citation type="journal article" date="2018" name="Int. J. Syst. Evol. Microbiol.">
        <title>Burkholderia insecticola sp. nov., a gut symbiotic bacterium of the bean bug Riptortus pedestris.</title>
        <authorList>
            <person name="Takeshita K."/>
            <person name="Tamaki H."/>
            <person name="Ohbayashi T."/>
            <person name="Meng X.-Y."/>
            <person name="Sone T."/>
            <person name="Mitani Y."/>
            <person name="Peeters C."/>
            <person name="Kikuchi Y."/>
            <person name="Vandamme P."/>
        </authorList>
    </citation>
    <scope>NUCLEOTIDE SEQUENCE [LARGE SCALE GENOMIC DNA]</scope>
    <source>
        <strain evidence="16">RPE64</strain>
    </source>
</reference>
<keyword evidence="6" id="KW-0997">Cell inner membrane</keyword>
<comment type="similarity">
    <text evidence="2">Belongs to the MotA family.</text>
</comment>
<dbReference type="Pfam" id="PF20560">
    <property type="entry name" value="MotA_N"/>
    <property type="match status" value="1"/>
</dbReference>
<evidence type="ECO:0000256" key="7">
    <source>
        <dbReference type="ARBA" id="ARBA00022692"/>
    </source>
</evidence>
<reference evidence="16 17" key="1">
    <citation type="journal article" date="2013" name="Genome Announc.">
        <title>Complete Genome Sequence of Burkholderia sp. Strain RPE64, Bacterial Symbiont of the Bean Bug Riptortus pedestris.</title>
        <authorList>
            <person name="Shibata T.F."/>
            <person name="Maeda T."/>
            <person name="Nikoh N."/>
            <person name="Yamaguchi K."/>
            <person name="Oshima K."/>
            <person name="Hattori M."/>
            <person name="Nishiyama T."/>
            <person name="Hasebe M."/>
            <person name="Fukatsu T."/>
            <person name="Kikuchi Y."/>
            <person name="Shigenobu S."/>
        </authorList>
    </citation>
    <scope>NUCLEOTIDE SEQUENCE [LARGE SCALE GENOMIC DNA]</scope>
</reference>
<keyword evidence="12 13" id="KW-0472">Membrane</keyword>
<evidence type="ECO:0000256" key="6">
    <source>
        <dbReference type="ARBA" id="ARBA00022519"/>
    </source>
</evidence>
<evidence type="ECO:0000259" key="15">
    <source>
        <dbReference type="Pfam" id="PF20560"/>
    </source>
</evidence>
<evidence type="ECO:0000256" key="8">
    <source>
        <dbReference type="ARBA" id="ARBA00022779"/>
    </source>
</evidence>
<evidence type="ECO:0000313" key="17">
    <source>
        <dbReference type="Proteomes" id="UP000013966"/>
    </source>
</evidence>
<keyword evidence="16" id="KW-0966">Cell projection</keyword>
<evidence type="ECO:0000256" key="10">
    <source>
        <dbReference type="ARBA" id="ARBA00022989"/>
    </source>
</evidence>
<name>R4X1T4_9BURK</name>
<accession>R4X1T4</accession>
<dbReference type="GO" id="GO:0071978">
    <property type="term" value="P:bacterial-type flagellum-dependent swarming motility"/>
    <property type="evidence" value="ECO:0007669"/>
    <property type="project" value="InterPro"/>
</dbReference>
<keyword evidence="5" id="KW-0145">Chemotaxis</keyword>
<evidence type="ECO:0000256" key="5">
    <source>
        <dbReference type="ARBA" id="ARBA00022500"/>
    </source>
</evidence>
<dbReference type="Proteomes" id="UP000013966">
    <property type="component" value="Chromosome 2"/>
</dbReference>
<dbReference type="AlphaFoldDB" id="R4X1T4"/>
<dbReference type="HOGENOM" id="CLU_068213_0_0_4"/>
<dbReference type="PANTHER" id="PTHR30433:SF4">
    <property type="entry name" value="MOTILITY PROTEIN A"/>
    <property type="match status" value="1"/>
</dbReference>
<dbReference type="STRING" id="758793.BRPE64_BCDS05460"/>
<dbReference type="InterPro" id="IPR002898">
    <property type="entry name" value="MotA_ExbB_proton_chnl"/>
</dbReference>
<keyword evidence="9" id="KW-0375">Hydrogen ion transport</keyword>
<evidence type="ECO:0000256" key="3">
    <source>
        <dbReference type="ARBA" id="ARBA00022448"/>
    </source>
</evidence>
<feature type="transmembrane region" description="Helical" evidence="13">
    <location>
        <begin position="194"/>
        <end position="215"/>
    </location>
</feature>
<dbReference type="InterPro" id="IPR047055">
    <property type="entry name" value="MotA-like"/>
</dbReference>
<proteinExistence type="inferred from homology"/>
<evidence type="ECO:0000256" key="4">
    <source>
        <dbReference type="ARBA" id="ARBA00022475"/>
    </source>
</evidence>
<organism evidence="16 17">
    <name type="scientific">Caballeronia insecticola</name>
    <dbReference type="NCBI Taxonomy" id="758793"/>
    <lineage>
        <taxon>Bacteria</taxon>
        <taxon>Pseudomonadati</taxon>
        <taxon>Pseudomonadota</taxon>
        <taxon>Betaproteobacteria</taxon>
        <taxon>Burkholderiales</taxon>
        <taxon>Burkholderiaceae</taxon>
        <taxon>Caballeronia</taxon>
    </lineage>
</organism>
<keyword evidence="16" id="KW-0282">Flagellum</keyword>
<evidence type="ECO:0000256" key="13">
    <source>
        <dbReference type="SAM" id="Phobius"/>
    </source>
</evidence>
<evidence type="ECO:0000259" key="14">
    <source>
        <dbReference type="Pfam" id="PF01618"/>
    </source>
</evidence>
<dbReference type="GO" id="GO:0005886">
    <property type="term" value="C:plasma membrane"/>
    <property type="evidence" value="ECO:0007669"/>
    <property type="project" value="UniProtKB-SubCell"/>
</dbReference>
<gene>
    <name evidence="16" type="ORF">BRPE64_BCDS05460</name>
</gene>
<feature type="transmembrane region" description="Helical" evidence="13">
    <location>
        <begin position="47"/>
        <end position="67"/>
    </location>
</feature>
<feature type="transmembrane region" description="Helical" evidence="13">
    <location>
        <begin position="221"/>
        <end position="240"/>
    </location>
</feature>
<dbReference type="PANTHER" id="PTHR30433">
    <property type="entry name" value="CHEMOTAXIS PROTEIN MOTA"/>
    <property type="match status" value="1"/>
</dbReference>
<dbReference type="InterPro" id="IPR046786">
    <property type="entry name" value="MotA_N"/>
</dbReference>
<protein>
    <submittedName>
        <fullName evidence="16">Flagellar motor component-like protein</fullName>
    </submittedName>
</protein>
<dbReference type="GO" id="GO:1902600">
    <property type="term" value="P:proton transmembrane transport"/>
    <property type="evidence" value="ECO:0007669"/>
    <property type="project" value="UniProtKB-KW"/>
</dbReference>
<evidence type="ECO:0000256" key="11">
    <source>
        <dbReference type="ARBA" id="ARBA00023065"/>
    </source>
</evidence>
<dbReference type="PROSITE" id="PS01307">
    <property type="entry name" value="MOTA"/>
    <property type="match status" value="1"/>
</dbReference>
<dbReference type="InterPro" id="IPR000540">
    <property type="entry name" value="Flag_MotA_CS"/>
</dbReference>
<evidence type="ECO:0000256" key="2">
    <source>
        <dbReference type="ARBA" id="ARBA00008038"/>
    </source>
</evidence>
<feature type="domain" description="Motility protein A N-terminal" evidence="15">
    <location>
        <begin position="24"/>
        <end position="113"/>
    </location>
</feature>
<keyword evidence="3" id="KW-0813">Transport</keyword>
<evidence type="ECO:0000256" key="9">
    <source>
        <dbReference type="ARBA" id="ARBA00022781"/>
    </source>
</evidence>
<keyword evidence="10 13" id="KW-1133">Transmembrane helix</keyword>
<dbReference type="PATRIC" id="fig|758793.3.peg.3452"/>
<dbReference type="KEGG" id="buo:BRPE64_BCDS05460"/>
<keyword evidence="4" id="KW-1003">Cell membrane</keyword>
<evidence type="ECO:0000313" key="16">
    <source>
        <dbReference type="EMBL" id="BAN25207.1"/>
    </source>
</evidence>
<sequence length="310" mass="32872">MRVSSESAHGPRRADICGENMFVIIGWVLVIGSVIGSFLGVGGHLAALVQPFELLCIFGAAIGAFVVSNPTSTLKKTLQAVPKIFKGGGYTKEKYVALIALLYELLQKARKEGMMALEADVDAPESSPLFQKYEHVMADHHLLDFIVDYLRMMSAGNVNALEMQDLMDEELETHHAESSVAANAIQKMADGLPAFGIVAAVMGVVHTMGSVGAAPAVLGEMIAGALVGTFLGILLAYGFIGPLADLLNAKGVAEAKPFQCVKSVLLASMNGYAPTVAVEFGRKVLFTADRPSFKELDDAVRATKMPKSAS</sequence>
<dbReference type="NCBIfam" id="TIGR03818">
    <property type="entry name" value="MotA1"/>
    <property type="match status" value="1"/>
</dbReference>
<keyword evidence="7 13" id="KW-0812">Transmembrane</keyword>
<keyword evidence="8" id="KW-0283">Flagellar rotation</keyword>
<evidence type="ECO:0000256" key="1">
    <source>
        <dbReference type="ARBA" id="ARBA00004429"/>
    </source>
</evidence>
<feature type="domain" description="MotA/TolQ/ExbB proton channel" evidence="14">
    <location>
        <begin position="155"/>
        <end position="250"/>
    </location>
</feature>